<reference evidence="1" key="1">
    <citation type="journal article" date="2014" name="Front. Microbiol.">
        <title>High frequency of phylogenetically diverse reductive dehalogenase-homologous genes in deep subseafloor sedimentary metagenomes.</title>
        <authorList>
            <person name="Kawai M."/>
            <person name="Futagami T."/>
            <person name="Toyoda A."/>
            <person name="Takaki Y."/>
            <person name="Nishi S."/>
            <person name="Hori S."/>
            <person name="Arai W."/>
            <person name="Tsubouchi T."/>
            <person name="Morono Y."/>
            <person name="Uchiyama I."/>
            <person name="Ito T."/>
            <person name="Fujiyama A."/>
            <person name="Inagaki F."/>
            <person name="Takami H."/>
        </authorList>
    </citation>
    <scope>NUCLEOTIDE SEQUENCE</scope>
    <source>
        <strain evidence="1">Expedition CK06-06</strain>
    </source>
</reference>
<comment type="caution">
    <text evidence="1">The sequence shown here is derived from an EMBL/GenBank/DDBJ whole genome shotgun (WGS) entry which is preliminary data.</text>
</comment>
<accession>X0Y3D1</accession>
<dbReference type="EMBL" id="BARS01041220">
    <property type="protein sequence ID" value="GAG41862.1"/>
    <property type="molecule type" value="Genomic_DNA"/>
</dbReference>
<proteinExistence type="predicted"/>
<gene>
    <name evidence="1" type="ORF">S01H1_62719</name>
</gene>
<sequence length="45" mass="5167">MGLKLAWKSLNIKKKINKTSILLSITLLNYKEMVEEGEFKKGNLT</sequence>
<protein>
    <submittedName>
        <fullName evidence="1">Uncharacterized protein</fullName>
    </submittedName>
</protein>
<organism evidence="1">
    <name type="scientific">marine sediment metagenome</name>
    <dbReference type="NCBI Taxonomy" id="412755"/>
    <lineage>
        <taxon>unclassified sequences</taxon>
        <taxon>metagenomes</taxon>
        <taxon>ecological metagenomes</taxon>
    </lineage>
</organism>
<dbReference type="AlphaFoldDB" id="X0Y3D1"/>
<evidence type="ECO:0000313" key="1">
    <source>
        <dbReference type="EMBL" id="GAG41862.1"/>
    </source>
</evidence>
<name>X0Y3D1_9ZZZZ</name>